<dbReference type="PANTHER" id="PTHR11610">
    <property type="entry name" value="LIPASE"/>
    <property type="match status" value="1"/>
</dbReference>
<evidence type="ECO:0000256" key="7">
    <source>
        <dbReference type="RuleBase" id="RU004262"/>
    </source>
</evidence>
<dbReference type="EC" id="3.1.1.32" evidence="4"/>
<dbReference type="GO" id="GO:0016042">
    <property type="term" value="P:lipid catabolic process"/>
    <property type="evidence" value="ECO:0007669"/>
    <property type="project" value="TreeGrafter"/>
</dbReference>
<comment type="subcellular location">
    <subcellularLocation>
        <location evidence="2">Secreted</location>
    </subcellularLocation>
</comment>
<dbReference type="SUPFAM" id="SSF53474">
    <property type="entry name" value="alpha/beta-Hydrolases"/>
    <property type="match status" value="1"/>
</dbReference>
<keyword evidence="5" id="KW-0964">Secreted</keyword>
<dbReference type="GeneID" id="107218713"/>
<dbReference type="RefSeq" id="XP_015512169.2">
    <property type="nucleotide sequence ID" value="XM_015656683.2"/>
</dbReference>
<evidence type="ECO:0000256" key="3">
    <source>
        <dbReference type="ARBA" id="ARBA00010701"/>
    </source>
</evidence>
<evidence type="ECO:0000256" key="6">
    <source>
        <dbReference type="ARBA" id="ARBA00022801"/>
    </source>
</evidence>
<dbReference type="GO" id="GO:0008970">
    <property type="term" value="F:phospholipase A1 activity"/>
    <property type="evidence" value="ECO:0007669"/>
    <property type="project" value="UniProtKB-EC"/>
</dbReference>
<dbReference type="Pfam" id="PF00151">
    <property type="entry name" value="Lipase"/>
    <property type="match status" value="1"/>
</dbReference>
<dbReference type="GO" id="GO:0005615">
    <property type="term" value="C:extracellular space"/>
    <property type="evidence" value="ECO:0007669"/>
    <property type="project" value="TreeGrafter"/>
</dbReference>
<comment type="similarity">
    <text evidence="3 7">Belongs to the AB hydrolase superfamily. Lipase family.</text>
</comment>
<dbReference type="PRINTS" id="PR00821">
    <property type="entry name" value="TAGLIPASE"/>
</dbReference>
<keyword evidence="8" id="KW-1133">Transmembrane helix</keyword>
<evidence type="ECO:0000313" key="10">
    <source>
        <dbReference type="Proteomes" id="UP000829291"/>
    </source>
</evidence>
<evidence type="ECO:0000313" key="11">
    <source>
        <dbReference type="RefSeq" id="XP_015512169.2"/>
    </source>
</evidence>
<feature type="transmembrane region" description="Helical" evidence="8">
    <location>
        <begin position="12"/>
        <end position="31"/>
    </location>
</feature>
<dbReference type="KEGG" id="nlo:107218713"/>
<evidence type="ECO:0000256" key="2">
    <source>
        <dbReference type="ARBA" id="ARBA00004613"/>
    </source>
</evidence>
<reference evidence="11" key="1">
    <citation type="submission" date="2025-08" db="UniProtKB">
        <authorList>
            <consortium name="RefSeq"/>
        </authorList>
    </citation>
    <scope>IDENTIFICATION</scope>
    <source>
        <tissue evidence="11">Thorax and Abdomen</tissue>
    </source>
</reference>
<dbReference type="CDD" id="cd00707">
    <property type="entry name" value="Pancreat_lipase_like"/>
    <property type="match status" value="1"/>
</dbReference>
<evidence type="ECO:0000259" key="9">
    <source>
        <dbReference type="Pfam" id="PF00151"/>
    </source>
</evidence>
<proteinExistence type="inferred from homology"/>
<dbReference type="OrthoDB" id="270009at2759"/>
<keyword evidence="10" id="KW-1185">Reference proteome</keyword>
<dbReference type="InterPro" id="IPR000734">
    <property type="entry name" value="TAG_lipase"/>
</dbReference>
<dbReference type="Gene3D" id="3.40.50.1820">
    <property type="entry name" value="alpha/beta hydrolase"/>
    <property type="match status" value="1"/>
</dbReference>
<comment type="catalytic activity">
    <reaction evidence="1">
        <text>a 1,2-diacyl-sn-glycero-3-phosphocholine + H2O = a 2-acyl-sn-glycero-3-phosphocholine + a fatty acid + H(+)</text>
        <dbReference type="Rhea" id="RHEA:18689"/>
        <dbReference type="ChEBI" id="CHEBI:15377"/>
        <dbReference type="ChEBI" id="CHEBI:15378"/>
        <dbReference type="ChEBI" id="CHEBI:28868"/>
        <dbReference type="ChEBI" id="CHEBI:57643"/>
        <dbReference type="ChEBI" id="CHEBI:57875"/>
        <dbReference type="EC" id="3.1.1.32"/>
    </reaction>
</comment>
<keyword evidence="6" id="KW-0378">Hydrolase</keyword>
<dbReference type="InterPro" id="IPR029058">
    <property type="entry name" value="AB_hydrolase_fold"/>
</dbReference>
<dbReference type="PANTHER" id="PTHR11610:SF186">
    <property type="entry name" value="FI22312P1"/>
    <property type="match status" value="1"/>
</dbReference>
<sequence length="548" mass="61319">MCSAFFTARPTTSCGILIISYLICSMALIILNRIVQIFVIILIFNVLTDAQYHRAKMINRRRRMMQRRINIQTKLKPQVCYEFVGCFADPPSPLPLKRPPEHPDKIKTRFLLYTRIKSTVPEVLSYGDGLNSISKSSFDQEKNVKVLIHGYKGSGNDEAIGLGAKSLLEVEDANVIVVDWEHGAGTSYAFAVANIELIGRQLSLILRDAIKMGTSVKNIHMIGFSLGAHVAGCASEMLKGNNLLVGRITGLDPASPFFKNHLIRQRSKKLDISDARFVDIIHTDGSETLTDGFGLLRPMGHVDFFPNGGREQPGCTDVKNSVIVSHLNEESLDRSVACSHLRAWKFFVESIQSQLKKCKFGAWPCSQGANDFLRGYCFPQKMSFPQEMGYKANSANQGIFYLATRADEPYCGDVVRASITTAADANIYTSGILYLDIEVQEAFTSFKIRCDVREQSRGQFIFFNTAAIDFETFTGNLTQSIIHGVMQYKTIAENENETSTKRPLEVILKVDVVTIEDSRGNRWEHHGSHTLVTSEEPLKIQLLYTTSR</sequence>
<dbReference type="InterPro" id="IPR013818">
    <property type="entry name" value="Lipase"/>
</dbReference>
<gene>
    <name evidence="11" type="primary">LOC107218713</name>
</gene>
<feature type="domain" description="Lipase" evidence="9">
    <location>
        <begin position="78"/>
        <end position="410"/>
    </location>
</feature>
<dbReference type="Proteomes" id="UP000829291">
    <property type="component" value="Chromosome 4"/>
</dbReference>
<keyword evidence="8" id="KW-0812">Transmembrane</keyword>
<dbReference type="AlphaFoldDB" id="A0A6J0BB60"/>
<protein>
    <recommendedName>
        <fullName evidence="4">phospholipase A1</fullName>
        <ecNumber evidence="4">3.1.1.32</ecNumber>
    </recommendedName>
</protein>
<dbReference type="InParanoid" id="A0A6J0BB60"/>
<dbReference type="InterPro" id="IPR033906">
    <property type="entry name" value="Lipase_N"/>
</dbReference>
<evidence type="ECO:0000256" key="8">
    <source>
        <dbReference type="SAM" id="Phobius"/>
    </source>
</evidence>
<evidence type="ECO:0000256" key="5">
    <source>
        <dbReference type="ARBA" id="ARBA00022525"/>
    </source>
</evidence>
<keyword evidence="8" id="KW-0472">Membrane</keyword>
<accession>A0A6J0BB60</accession>
<name>A0A6J0BB60_NEOLC</name>
<organism evidence="11">
    <name type="scientific">Neodiprion lecontei</name>
    <name type="common">Redheaded pine sawfly</name>
    <dbReference type="NCBI Taxonomy" id="441921"/>
    <lineage>
        <taxon>Eukaryota</taxon>
        <taxon>Metazoa</taxon>
        <taxon>Ecdysozoa</taxon>
        <taxon>Arthropoda</taxon>
        <taxon>Hexapoda</taxon>
        <taxon>Insecta</taxon>
        <taxon>Pterygota</taxon>
        <taxon>Neoptera</taxon>
        <taxon>Endopterygota</taxon>
        <taxon>Hymenoptera</taxon>
        <taxon>Tenthredinoidea</taxon>
        <taxon>Diprionidae</taxon>
        <taxon>Diprioninae</taxon>
        <taxon>Neodiprion</taxon>
    </lineage>
</organism>
<evidence type="ECO:0000256" key="4">
    <source>
        <dbReference type="ARBA" id="ARBA00013179"/>
    </source>
</evidence>
<evidence type="ECO:0000256" key="1">
    <source>
        <dbReference type="ARBA" id="ARBA00000111"/>
    </source>
</evidence>